<dbReference type="AlphaFoldDB" id="A0A0P7BS13"/>
<keyword evidence="3" id="KW-0418">Kinase</keyword>
<keyword evidence="2" id="KW-0547">Nucleotide-binding</keyword>
<evidence type="ECO:0000313" key="7">
    <source>
        <dbReference type="Proteomes" id="UP000050454"/>
    </source>
</evidence>
<dbReference type="Proteomes" id="UP000050454">
    <property type="component" value="Unassembled WGS sequence"/>
</dbReference>
<dbReference type="Pfam" id="PF19279">
    <property type="entry name" value="YegS_C"/>
    <property type="match status" value="1"/>
</dbReference>
<keyword evidence="1" id="KW-0808">Transferase</keyword>
<dbReference type="PANTHER" id="PTHR12358:SF106">
    <property type="entry name" value="LIPID KINASE YEGS"/>
    <property type="match status" value="1"/>
</dbReference>
<dbReference type="Pfam" id="PF00781">
    <property type="entry name" value="DAGK_cat"/>
    <property type="match status" value="1"/>
</dbReference>
<dbReference type="STRING" id="1605367.AFM12_05640"/>
<organism evidence="6 7">
    <name type="scientific">Jiulongibacter sediminis</name>
    <dbReference type="NCBI Taxonomy" id="1605367"/>
    <lineage>
        <taxon>Bacteria</taxon>
        <taxon>Pseudomonadati</taxon>
        <taxon>Bacteroidota</taxon>
        <taxon>Cytophagia</taxon>
        <taxon>Cytophagales</taxon>
        <taxon>Leadbetterellaceae</taxon>
        <taxon>Jiulongibacter</taxon>
    </lineage>
</organism>
<dbReference type="SUPFAM" id="SSF111331">
    <property type="entry name" value="NAD kinase/diacylglycerol kinase-like"/>
    <property type="match status" value="1"/>
</dbReference>
<keyword evidence="7" id="KW-1185">Reference proteome</keyword>
<dbReference type="PANTHER" id="PTHR12358">
    <property type="entry name" value="SPHINGOSINE KINASE"/>
    <property type="match status" value="1"/>
</dbReference>
<dbReference type="InterPro" id="IPR001206">
    <property type="entry name" value="Diacylglycerol_kinase_cat_dom"/>
</dbReference>
<dbReference type="EMBL" id="LGTQ01000005">
    <property type="protein sequence ID" value="KPM50181.1"/>
    <property type="molecule type" value="Genomic_DNA"/>
</dbReference>
<protein>
    <recommendedName>
        <fullName evidence="5">DAGKc domain-containing protein</fullName>
    </recommendedName>
</protein>
<comment type="caution">
    <text evidence="6">The sequence shown here is derived from an EMBL/GenBank/DDBJ whole genome shotgun (WGS) entry which is preliminary data.</text>
</comment>
<gene>
    <name evidence="6" type="ORF">AFM12_05640</name>
</gene>
<dbReference type="InterPro" id="IPR050187">
    <property type="entry name" value="Lipid_Phosphate_FormReg"/>
</dbReference>
<dbReference type="InterPro" id="IPR017438">
    <property type="entry name" value="ATP-NAD_kinase_N"/>
</dbReference>
<evidence type="ECO:0000259" key="5">
    <source>
        <dbReference type="PROSITE" id="PS50146"/>
    </source>
</evidence>
<evidence type="ECO:0000256" key="1">
    <source>
        <dbReference type="ARBA" id="ARBA00022679"/>
    </source>
</evidence>
<reference evidence="6 7" key="1">
    <citation type="submission" date="2015-07" db="EMBL/GenBank/DDBJ databases">
        <title>The draft genome sequence of Leadbetterella sp. JN14-9.</title>
        <authorList>
            <person name="Liu Y."/>
            <person name="Du J."/>
            <person name="Shao Z."/>
        </authorList>
    </citation>
    <scope>NUCLEOTIDE SEQUENCE [LARGE SCALE GENOMIC DNA]</scope>
    <source>
        <strain evidence="6 7">JN14-9</strain>
    </source>
</reference>
<dbReference type="GO" id="GO:0005886">
    <property type="term" value="C:plasma membrane"/>
    <property type="evidence" value="ECO:0007669"/>
    <property type="project" value="TreeGrafter"/>
</dbReference>
<accession>A0A0P7BS13</accession>
<evidence type="ECO:0000256" key="3">
    <source>
        <dbReference type="ARBA" id="ARBA00022777"/>
    </source>
</evidence>
<name>A0A0P7BS13_9BACT</name>
<dbReference type="Gene3D" id="3.40.50.10330">
    <property type="entry name" value="Probable inorganic polyphosphate/atp-NAD kinase, domain 1"/>
    <property type="match status" value="1"/>
</dbReference>
<evidence type="ECO:0000256" key="4">
    <source>
        <dbReference type="ARBA" id="ARBA00022840"/>
    </source>
</evidence>
<sequence length="294" mass="32896">MKNTPLTLAKQPILFVINPNAGTDRRKEGFKDLIHKYLDTNSFDPHIVFTERAKHATELTKTYYQQGIREFVAIGGDGTINEIGKELVNTEANLSLISKGSGNGLARHLNLYENEIEGIKKIPARKPHKIDVGLLNKTIFLCTAGVGFDALCAHRFSEIPGGRGLKAYVRTAFGSYRSFKSIKLLNGQEVFSLTFGNAAQFGNNAFVTPLAEIDDGLLDCSLVKPHPWYAVAKLGQQLFTKKIDQSVYVEYQRAKSFEFDFEEPQLIHIDGEALQQKEKHIEVNIIEKALSIRI</sequence>
<dbReference type="PROSITE" id="PS50146">
    <property type="entry name" value="DAGK"/>
    <property type="match status" value="1"/>
</dbReference>
<dbReference type="GO" id="GO:0005524">
    <property type="term" value="F:ATP binding"/>
    <property type="evidence" value="ECO:0007669"/>
    <property type="project" value="UniProtKB-KW"/>
</dbReference>
<dbReference type="GO" id="GO:0016301">
    <property type="term" value="F:kinase activity"/>
    <property type="evidence" value="ECO:0007669"/>
    <property type="project" value="UniProtKB-KW"/>
</dbReference>
<keyword evidence="4" id="KW-0067">ATP-binding</keyword>
<evidence type="ECO:0000256" key="2">
    <source>
        <dbReference type="ARBA" id="ARBA00022741"/>
    </source>
</evidence>
<proteinExistence type="predicted"/>
<feature type="domain" description="DAGKc" evidence="5">
    <location>
        <begin position="8"/>
        <end position="138"/>
    </location>
</feature>
<dbReference type="PATRIC" id="fig|1605367.3.peg.2487"/>
<dbReference type="InterPro" id="IPR016064">
    <property type="entry name" value="NAD/diacylglycerol_kinase_sf"/>
</dbReference>
<dbReference type="Gene3D" id="2.60.200.40">
    <property type="match status" value="1"/>
</dbReference>
<evidence type="ECO:0000313" key="6">
    <source>
        <dbReference type="EMBL" id="KPM50181.1"/>
    </source>
</evidence>
<dbReference type="InterPro" id="IPR045540">
    <property type="entry name" value="YegS/DAGK_C"/>
</dbReference>